<dbReference type="Gene3D" id="3.50.50.60">
    <property type="entry name" value="FAD/NAD(P)-binding domain"/>
    <property type="match status" value="1"/>
</dbReference>
<dbReference type="Pfam" id="PF22780">
    <property type="entry name" value="HI0933_like_1st"/>
    <property type="match status" value="1"/>
</dbReference>
<dbReference type="Pfam" id="PF03486">
    <property type="entry name" value="HI0933_like"/>
    <property type="match status" value="1"/>
</dbReference>
<evidence type="ECO:0000259" key="5">
    <source>
        <dbReference type="Pfam" id="PF22780"/>
    </source>
</evidence>
<dbReference type="InterPro" id="IPR057661">
    <property type="entry name" value="RsdA/BaiN/AoA(So)_Rossmann"/>
</dbReference>
<dbReference type="SUPFAM" id="SSF51905">
    <property type="entry name" value="FAD/NAD(P)-binding domain"/>
    <property type="match status" value="1"/>
</dbReference>
<dbReference type="Gene3D" id="1.10.8.260">
    <property type="entry name" value="HI0933 insert domain-like"/>
    <property type="match status" value="1"/>
</dbReference>
<keyword evidence="7" id="KW-1185">Reference proteome</keyword>
<reference evidence="6 7" key="1">
    <citation type="submission" date="2020-08" db="EMBL/GenBank/DDBJ databases">
        <title>Genomic Encyclopedia of Type Strains, Phase IV (KMG-IV): sequencing the most valuable type-strain genomes for metagenomic binning, comparative biology and taxonomic classification.</title>
        <authorList>
            <person name="Goeker M."/>
        </authorList>
    </citation>
    <scope>NUCLEOTIDE SEQUENCE [LARGE SCALE GENOMIC DNA]</scope>
    <source>
        <strain evidence="6 7">DSM 106146</strain>
    </source>
</reference>
<keyword evidence="2" id="KW-0285">Flavoprotein</keyword>
<evidence type="ECO:0000256" key="2">
    <source>
        <dbReference type="ARBA" id="ARBA00022630"/>
    </source>
</evidence>
<dbReference type="InterPro" id="IPR004792">
    <property type="entry name" value="BaiN-like"/>
</dbReference>
<accession>A0A7W8M4I7</accession>
<dbReference type="PRINTS" id="PR00411">
    <property type="entry name" value="PNDRDTASEI"/>
</dbReference>
<feature type="domain" description="RsdA/BaiN/AoA(So)-like insert" evidence="5">
    <location>
        <begin position="196"/>
        <end position="362"/>
    </location>
</feature>
<dbReference type="AlphaFoldDB" id="A0A7W8M4I7"/>
<dbReference type="InterPro" id="IPR055178">
    <property type="entry name" value="RsdA/BaiN/AoA(So)-like_dom"/>
</dbReference>
<feature type="domain" description="RsdA/BaiN/AoA(So)-like Rossmann fold-like" evidence="4">
    <location>
        <begin position="4"/>
        <end position="414"/>
    </location>
</feature>
<evidence type="ECO:0000256" key="3">
    <source>
        <dbReference type="ARBA" id="ARBA00022827"/>
    </source>
</evidence>
<evidence type="ECO:0000256" key="1">
    <source>
        <dbReference type="ARBA" id="ARBA00001974"/>
    </source>
</evidence>
<evidence type="ECO:0008006" key="8">
    <source>
        <dbReference type="Google" id="ProtNLM"/>
    </source>
</evidence>
<dbReference type="InterPro" id="IPR036188">
    <property type="entry name" value="FAD/NAD-bd_sf"/>
</dbReference>
<evidence type="ECO:0000313" key="6">
    <source>
        <dbReference type="EMBL" id="MBB5263647.1"/>
    </source>
</evidence>
<proteinExistence type="predicted"/>
<evidence type="ECO:0000313" key="7">
    <source>
        <dbReference type="Proteomes" id="UP000543642"/>
    </source>
</evidence>
<evidence type="ECO:0000259" key="4">
    <source>
        <dbReference type="Pfam" id="PF03486"/>
    </source>
</evidence>
<dbReference type="EMBL" id="JACHFW010000002">
    <property type="protein sequence ID" value="MBB5263647.1"/>
    <property type="molecule type" value="Genomic_DNA"/>
</dbReference>
<dbReference type="NCBIfam" id="TIGR00275">
    <property type="entry name" value="aminoacetone oxidase family FAD-binding enzyme"/>
    <property type="match status" value="1"/>
</dbReference>
<organism evidence="6 7">
    <name type="scientific">Catenibacillus scindens</name>
    <dbReference type="NCBI Taxonomy" id="673271"/>
    <lineage>
        <taxon>Bacteria</taxon>
        <taxon>Bacillati</taxon>
        <taxon>Bacillota</taxon>
        <taxon>Clostridia</taxon>
        <taxon>Lachnospirales</taxon>
        <taxon>Lachnospiraceae</taxon>
        <taxon>Catenibacillus</taxon>
    </lineage>
</organism>
<sequence>MTAKIIIIGAGASGLAAAIAAGRIFKETGAEEDNPVILLERMSSAGKKILATGNGRCNFTNKNMSPVCFHSDTKAPFSKVLEQFTQSDTEDFFRELGIVIKERDGYLYPMSGQASSMLDVLLMEIRQLPVKLITQCEIKDIRRTKRGFSLEDLDGRRYSASRIIVAAGGRACPSLGSNGSGYALAKSLGHRIVPPVPALTGLYSTQKYFKQVAGVRVDGQITLYSINNGEHLPMVQDRGELQLTDYGISGIPAFQVSRFASRSLQKGIAVEASLDFMPDMDNGRLFMFLLQRVQVRPDKKTDEFLTGMFNQKLCALLIRLSQIDPEKPAKGLTKKELHRLVTFIKDLRTPISKTGDFDRAQVCAGGVDGSQINIHMESKIVPGLYFTGELVDVDGICGGYNLQWAWSSGYVAGYNAALSYSDSSRSSIRHPV</sequence>
<dbReference type="InterPro" id="IPR023166">
    <property type="entry name" value="BaiN-like_dom_sf"/>
</dbReference>
<dbReference type="Proteomes" id="UP000543642">
    <property type="component" value="Unassembled WGS sequence"/>
</dbReference>
<dbReference type="SUPFAM" id="SSF160996">
    <property type="entry name" value="HI0933 insert domain-like"/>
    <property type="match status" value="1"/>
</dbReference>
<protein>
    <recommendedName>
        <fullName evidence="8">Aminoacetone oxidase family FAD-binding enzyme</fullName>
    </recommendedName>
</protein>
<gene>
    <name evidence="6" type="ORF">HNP82_000745</name>
</gene>
<comment type="cofactor">
    <cofactor evidence="1">
        <name>FAD</name>
        <dbReference type="ChEBI" id="CHEBI:57692"/>
    </cofactor>
</comment>
<comment type="caution">
    <text evidence="6">The sequence shown here is derived from an EMBL/GenBank/DDBJ whole genome shotgun (WGS) entry which is preliminary data.</text>
</comment>
<name>A0A7W8M4I7_9FIRM</name>
<dbReference type="RefSeq" id="WP_183771642.1">
    <property type="nucleotide sequence ID" value="NZ_JACHFW010000002.1"/>
</dbReference>
<keyword evidence="3" id="KW-0274">FAD</keyword>
<dbReference type="PANTHER" id="PTHR42887">
    <property type="entry name" value="OS12G0638800 PROTEIN"/>
    <property type="match status" value="1"/>
</dbReference>
<dbReference type="Gene3D" id="2.40.30.10">
    <property type="entry name" value="Translation factors"/>
    <property type="match status" value="1"/>
</dbReference>
<dbReference type="PANTHER" id="PTHR42887:SF2">
    <property type="entry name" value="OS12G0638800 PROTEIN"/>
    <property type="match status" value="1"/>
</dbReference>